<evidence type="ECO:0000256" key="1">
    <source>
        <dbReference type="SAM" id="MobiDB-lite"/>
    </source>
</evidence>
<evidence type="ECO:0000313" key="2">
    <source>
        <dbReference type="EMBL" id="CAD9988438.1"/>
    </source>
</evidence>
<feature type="compositionally biased region" description="Polar residues" evidence="1">
    <location>
        <begin position="10"/>
        <end position="19"/>
    </location>
</feature>
<sequence length="129" mass="15684">MCRNRDERNINSTSRSTMIPQAPNRPETNNDFLWRQLTLLQHLTLMRLRAIDSDQFEADAVAERRRYEEEIARYRRRREEERAQNQRRIEEDTARFQRHQAKEDLKRAMMEEERRILAAIDQSRNNPSA</sequence>
<dbReference type="EMBL" id="HBHT01035448">
    <property type="protein sequence ID" value="CAD9988440.1"/>
    <property type="molecule type" value="Transcribed_RNA"/>
</dbReference>
<dbReference type="EMBL" id="HBHT01035447">
    <property type="protein sequence ID" value="CAD9988438.1"/>
    <property type="molecule type" value="Transcribed_RNA"/>
</dbReference>
<feature type="region of interest" description="Disordered" evidence="1">
    <location>
        <begin position="1"/>
        <end position="29"/>
    </location>
</feature>
<name>A0A6U3DNV1_9STRA</name>
<evidence type="ECO:0000313" key="3">
    <source>
        <dbReference type="EMBL" id="CAD9988440.1"/>
    </source>
</evidence>
<accession>A0A6U3DNV1</accession>
<dbReference type="AlphaFoldDB" id="A0A6U3DNV1"/>
<gene>
    <name evidence="2" type="ORF">APAL1065_LOCUS23836</name>
    <name evidence="3" type="ORF">APAL1065_LOCUS23837</name>
</gene>
<reference evidence="3" key="1">
    <citation type="submission" date="2021-01" db="EMBL/GenBank/DDBJ databases">
        <authorList>
            <person name="Corre E."/>
            <person name="Pelletier E."/>
            <person name="Niang G."/>
            <person name="Scheremetjew M."/>
            <person name="Finn R."/>
            <person name="Kale V."/>
            <person name="Holt S."/>
            <person name="Cochrane G."/>
            <person name="Meng A."/>
            <person name="Brown T."/>
            <person name="Cohen L."/>
        </authorList>
    </citation>
    <scope>NUCLEOTIDE SEQUENCE</scope>
    <source>
        <strain evidence="3">CCMP125</strain>
    </source>
</reference>
<organism evidence="3">
    <name type="scientific">Entomoneis paludosa</name>
    <dbReference type="NCBI Taxonomy" id="265537"/>
    <lineage>
        <taxon>Eukaryota</taxon>
        <taxon>Sar</taxon>
        <taxon>Stramenopiles</taxon>
        <taxon>Ochrophyta</taxon>
        <taxon>Bacillariophyta</taxon>
        <taxon>Bacillariophyceae</taxon>
        <taxon>Bacillariophycidae</taxon>
        <taxon>Entomoneidaceae</taxon>
        <taxon>Entomoneis</taxon>
    </lineage>
</organism>
<feature type="region of interest" description="Disordered" evidence="1">
    <location>
        <begin position="77"/>
        <end position="105"/>
    </location>
</feature>
<protein>
    <submittedName>
        <fullName evidence="3">Uncharacterized protein</fullName>
    </submittedName>
</protein>
<proteinExistence type="predicted"/>